<dbReference type="Proteomes" id="UP000677305">
    <property type="component" value="Chromosome"/>
</dbReference>
<dbReference type="InterPro" id="IPR002509">
    <property type="entry name" value="NODB_dom"/>
</dbReference>
<dbReference type="EMBL" id="CP058561">
    <property type="protein sequence ID" value="QUH28495.1"/>
    <property type="molecule type" value="Genomic_DNA"/>
</dbReference>
<protein>
    <submittedName>
        <fullName evidence="2">Polysaccharide deacetylase family protein</fullName>
    </submittedName>
</protein>
<dbReference type="PANTHER" id="PTHR10587:SF125">
    <property type="entry name" value="POLYSACCHARIDE DEACETYLASE YHEN-RELATED"/>
    <property type="match status" value="1"/>
</dbReference>
<name>A0A8J8SBJ9_9FIRM</name>
<dbReference type="AlphaFoldDB" id="A0A8J8SBJ9"/>
<gene>
    <name evidence="2" type="ORF">HYG85_05960</name>
</gene>
<dbReference type="Gene3D" id="3.20.20.370">
    <property type="entry name" value="Glycoside hydrolase/deacetylase"/>
    <property type="match status" value="1"/>
</dbReference>
<dbReference type="InterPro" id="IPR050248">
    <property type="entry name" value="Polysacc_deacetylase_ArnD"/>
</dbReference>
<evidence type="ECO:0000259" key="1">
    <source>
        <dbReference type="PROSITE" id="PS51677"/>
    </source>
</evidence>
<dbReference type="KEGG" id="vgu:HYG85_05960"/>
<dbReference type="InterPro" id="IPR011330">
    <property type="entry name" value="Glyco_hydro/deAcase_b/a-brl"/>
</dbReference>
<dbReference type="GO" id="GO:0016810">
    <property type="term" value="F:hydrolase activity, acting on carbon-nitrogen (but not peptide) bonds"/>
    <property type="evidence" value="ECO:0007669"/>
    <property type="project" value="InterPro"/>
</dbReference>
<dbReference type="PROSITE" id="PS51677">
    <property type="entry name" value="NODB"/>
    <property type="match status" value="1"/>
</dbReference>
<dbReference type="SUPFAM" id="SSF88713">
    <property type="entry name" value="Glycoside hydrolase/deacetylase"/>
    <property type="match status" value="1"/>
</dbReference>
<dbReference type="Pfam" id="PF01522">
    <property type="entry name" value="Polysacc_deac_1"/>
    <property type="match status" value="1"/>
</dbReference>
<reference evidence="2 3" key="1">
    <citation type="submission" date="2020-07" db="EMBL/GenBank/DDBJ databases">
        <title>Vallitalea guaymasensis genome.</title>
        <authorList>
            <person name="Postec A."/>
        </authorList>
    </citation>
    <scope>NUCLEOTIDE SEQUENCE [LARGE SCALE GENOMIC DNA]</scope>
    <source>
        <strain evidence="2 3">Ra1766G1</strain>
    </source>
</reference>
<dbReference type="GO" id="GO:0005975">
    <property type="term" value="P:carbohydrate metabolic process"/>
    <property type="evidence" value="ECO:0007669"/>
    <property type="project" value="InterPro"/>
</dbReference>
<feature type="domain" description="NodB homology" evidence="1">
    <location>
        <begin position="45"/>
        <end position="226"/>
    </location>
</feature>
<organism evidence="2 3">
    <name type="scientific">Vallitalea guaymasensis</name>
    <dbReference type="NCBI Taxonomy" id="1185412"/>
    <lineage>
        <taxon>Bacteria</taxon>
        <taxon>Bacillati</taxon>
        <taxon>Bacillota</taxon>
        <taxon>Clostridia</taxon>
        <taxon>Lachnospirales</taxon>
        <taxon>Vallitaleaceae</taxon>
        <taxon>Vallitalea</taxon>
    </lineage>
</organism>
<evidence type="ECO:0000313" key="2">
    <source>
        <dbReference type="EMBL" id="QUH28495.1"/>
    </source>
</evidence>
<evidence type="ECO:0000313" key="3">
    <source>
        <dbReference type="Proteomes" id="UP000677305"/>
    </source>
</evidence>
<dbReference type="RefSeq" id="WP_212692714.1">
    <property type="nucleotide sequence ID" value="NZ_CP058561.1"/>
</dbReference>
<sequence>MKRLKIIIGILLLLIIVSYVMLQVSKSRTFQFLGGIVRNVNTEEKLVALTFDDGPTHNTDKIIDILDELDVKATFFVTGKELEENLEQGEKLVNAGHELGNHSYSHSRMILKSPSFIKDEIESTNKLIRQAGYKGEIHFRPPYFKKLIFLPYYLHKNDINTILCDVEPETILGFSASSEEISRYVIENSKEGSIILLHIMYDGRTEVIKSLDDIVNGLRKKGYDFATISQLLDKK</sequence>
<proteinExistence type="predicted"/>
<accession>A0A8J8SBJ9</accession>
<dbReference type="PANTHER" id="PTHR10587">
    <property type="entry name" value="GLYCOSYL TRANSFERASE-RELATED"/>
    <property type="match status" value="1"/>
</dbReference>
<keyword evidence="3" id="KW-1185">Reference proteome</keyword>